<name>A0ABT1M5Q9_9MYCO</name>
<evidence type="ECO:0000313" key="2">
    <source>
        <dbReference type="EMBL" id="MCP9274162.1"/>
    </source>
</evidence>
<evidence type="ECO:0000313" key="3">
    <source>
        <dbReference type="Proteomes" id="UP001651690"/>
    </source>
</evidence>
<feature type="domain" description="SnoaL-like" evidence="1">
    <location>
        <begin position="14"/>
        <end position="118"/>
    </location>
</feature>
<dbReference type="InterPro" id="IPR037401">
    <property type="entry name" value="SnoaL-like"/>
</dbReference>
<dbReference type="InterPro" id="IPR032710">
    <property type="entry name" value="NTF2-like_dom_sf"/>
</dbReference>
<dbReference type="RefSeq" id="WP_255061511.1">
    <property type="nucleotide sequence ID" value="NZ_JANDBD010000007.1"/>
</dbReference>
<dbReference type="Pfam" id="PF12680">
    <property type="entry name" value="SnoaL_2"/>
    <property type="match status" value="1"/>
</dbReference>
<organism evidence="2 3">
    <name type="scientific">Mycolicibacterium arenosum</name>
    <dbReference type="NCBI Taxonomy" id="2952157"/>
    <lineage>
        <taxon>Bacteria</taxon>
        <taxon>Bacillati</taxon>
        <taxon>Actinomycetota</taxon>
        <taxon>Actinomycetes</taxon>
        <taxon>Mycobacteriales</taxon>
        <taxon>Mycobacteriaceae</taxon>
        <taxon>Mycolicibacterium</taxon>
    </lineage>
</organism>
<dbReference type="Proteomes" id="UP001651690">
    <property type="component" value="Unassembled WGS sequence"/>
</dbReference>
<reference evidence="2 3" key="1">
    <citation type="submission" date="2022-06" db="EMBL/GenBank/DDBJ databases">
        <title>Mycolicibacterium sp. CAU 1645 isolated from seawater.</title>
        <authorList>
            <person name="Kim W."/>
        </authorList>
    </citation>
    <scope>NUCLEOTIDE SEQUENCE [LARGE SCALE GENOMIC DNA]</scope>
    <source>
        <strain evidence="2 3">CAU 1645</strain>
    </source>
</reference>
<dbReference type="Gene3D" id="3.10.450.50">
    <property type="match status" value="1"/>
</dbReference>
<gene>
    <name evidence="2" type="ORF">NM203_18400</name>
</gene>
<dbReference type="SUPFAM" id="SSF54427">
    <property type="entry name" value="NTF2-like"/>
    <property type="match status" value="1"/>
</dbReference>
<protein>
    <submittedName>
        <fullName evidence="2">Nuclear transport factor 2 family protein</fullName>
    </submittedName>
</protein>
<dbReference type="EMBL" id="JANDBD010000007">
    <property type="protein sequence ID" value="MCP9274162.1"/>
    <property type="molecule type" value="Genomic_DNA"/>
</dbReference>
<keyword evidence="3" id="KW-1185">Reference proteome</keyword>
<accession>A0ABT1M5Q9</accession>
<proteinExistence type="predicted"/>
<evidence type="ECO:0000259" key="1">
    <source>
        <dbReference type="Pfam" id="PF12680"/>
    </source>
</evidence>
<comment type="caution">
    <text evidence="2">The sequence shown here is derived from an EMBL/GenBank/DDBJ whole genome shotgun (WGS) entry which is preliminary data.</text>
</comment>
<sequence>MTETTPEAVFTAATTAFSRGDIDGWLARAHDDIVLEFPYAPPGSPTRVEGKQAAGEYLRAVPAQIDFEEVTHLDVHQTVDPDTAIVEWSAKGRIKATGAPYEMAYVVVLTLTDGLMKEYRDYWNPLVLAETLS</sequence>